<dbReference type="AlphaFoldDB" id="A0A0G2J9X7"/>
<dbReference type="GO" id="GO:0005634">
    <property type="term" value="C:nucleus"/>
    <property type="evidence" value="ECO:0007669"/>
    <property type="project" value="TreeGrafter"/>
</dbReference>
<dbReference type="InterPro" id="IPR000719">
    <property type="entry name" value="Prot_kinase_dom"/>
</dbReference>
<evidence type="ECO:0000313" key="19">
    <source>
        <dbReference type="Proteomes" id="UP000034164"/>
    </source>
</evidence>
<dbReference type="VEuPathDB" id="FungiDB:EMCG_09355"/>
<evidence type="ECO:0000256" key="14">
    <source>
        <dbReference type="ARBA" id="ARBA00033194"/>
    </source>
</evidence>
<keyword evidence="10" id="KW-0418">Kinase</keyword>
<dbReference type="GO" id="GO:0005737">
    <property type="term" value="C:cytoplasm"/>
    <property type="evidence" value="ECO:0007669"/>
    <property type="project" value="TreeGrafter"/>
</dbReference>
<dbReference type="PANTHER" id="PTHR47634">
    <property type="entry name" value="PROTEIN KINASE DOMAIN-CONTAINING PROTEIN-RELATED"/>
    <property type="match status" value="1"/>
</dbReference>
<evidence type="ECO:0000256" key="8">
    <source>
        <dbReference type="ARBA" id="ARBA00022679"/>
    </source>
</evidence>
<keyword evidence="12" id="KW-0158">Chromosome</keyword>
<evidence type="ECO:0000256" key="1">
    <source>
        <dbReference type="ARBA" id="ARBA00003747"/>
    </source>
</evidence>
<dbReference type="InterPro" id="IPR008266">
    <property type="entry name" value="Tyr_kinase_AS"/>
</dbReference>
<reference evidence="19" key="1">
    <citation type="journal article" date="2015" name="PLoS Genet.">
        <title>The dynamic genome and transcriptome of the human fungal pathogen Blastomyces and close relative Emmonsia.</title>
        <authorList>
            <person name="Munoz J.F."/>
            <person name="Gauthier G.M."/>
            <person name="Desjardins C.A."/>
            <person name="Gallo J.E."/>
            <person name="Holder J."/>
            <person name="Sullivan T.D."/>
            <person name="Marty A.J."/>
            <person name="Carmen J.C."/>
            <person name="Chen Z."/>
            <person name="Ding L."/>
            <person name="Gujja S."/>
            <person name="Magrini V."/>
            <person name="Misas E."/>
            <person name="Mitreva M."/>
            <person name="Priest M."/>
            <person name="Saif S."/>
            <person name="Whiston E.A."/>
            <person name="Young S."/>
            <person name="Zeng Q."/>
            <person name="Goldman W.E."/>
            <person name="Mardis E.R."/>
            <person name="Taylor J.W."/>
            <person name="McEwen J.G."/>
            <person name="Clay O.K."/>
            <person name="Klein B.S."/>
            <person name="Cuomo C.A."/>
        </authorList>
    </citation>
    <scope>NUCLEOTIDE SEQUENCE [LARGE SCALE GENOMIC DNA]</scope>
    <source>
        <strain evidence="19">UAMH 3008</strain>
    </source>
</reference>
<dbReference type="GO" id="GO:0050684">
    <property type="term" value="P:regulation of mRNA processing"/>
    <property type="evidence" value="ECO:0007669"/>
    <property type="project" value="TreeGrafter"/>
</dbReference>
<dbReference type="Proteomes" id="UP000034164">
    <property type="component" value="Unassembled WGS sequence"/>
</dbReference>
<accession>A0A0G2J9X7</accession>
<comment type="subcellular location">
    <subcellularLocation>
        <location evidence="2">Chromosome</location>
        <location evidence="2">Telomere</location>
    </subcellularLocation>
</comment>
<evidence type="ECO:0000313" key="18">
    <source>
        <dbReference type="EMBL" id="KKZ64751.1"/>
    </source>
</evidence>
<dbReference type="GO" id="GO:0000781">
    <property type="term" value="C:chromosome, telomeric region"/>
    <property type="evidence" value="ECO:0007669"/>
    <property type="project" value="UniProtKB-SubCell"/>
</dbReference>
<evidence type="ECO:0000256" key="10">
    <source>
        <dbReference type="ARBA" id="ARBA00022777"/>
    </source>
</evidence>
<dbReference type="EC" id="2.7.11.1" evidence="4"/>
<dbReference type="InterPro" id="IPR051334">
    <property type="entry name" value="SRPK"/>
</dbReference>
<evidence type="ECO:0000256" key="13">
    <source>
        <dbReference type="ARBA" id="ARBA00030980"/>
    </source>
</evidence>
<keyword evidence="9" id="KW-0547">Nucleotide-binding</keyword>
<dbReference type="PANTHER" id="PTHR47634:SF9">
    <property type="entry name" value="PROTEIN KINASE DOMAIN-CONTAINING PROTEIN-RELATED"/>
    <property type="match status" value="1"/>
</dbReference>
<proteinExistence type="predicted"/>
<comment type="caution">
    <text evidence="18">The sequence shown here is derived from an EMBL/GenBank/DDBJ whole genome shotgun (WGS) entry which is preliminary data.</text>
</comment>
<evidence type="ECO:0000259" key="17">
    <source>
        <dbReference type="PROSITE" id="PS50011"/>
    </source>
</evidence>
<evidence type="ECO:0000256" key="4">
    <source>
        <dbReference type="ARBA" id="ARBA00012513"/>
    </source>
</evidence>
<gene>
    <name evidence="18" type="ORF">EMCG_09355</name>
</gene>
<sequence length="448" mass="50856">MVVRISPWSVVRAFFVCRRISYRVPVASLASACILSKHCHARPATVMSSLLVRKYSTAPHQLLPQDVKCEEEDLLGYKPEDFYPVRLGDVFESRYRVIAKLGFGVGSSVWLCRDLDSGDYLTMKVCTRQKAGAAAQSTSEVAVARHIQAIDGEHPGGRYLRLMLGEFTIHGPVGEHRCLLYAPLGMTYTEFRNVLPDRVLDKALLQQTYQLILIGLDLLHQAGVVHTDISPNNILLGARDPSFFSSIEQSESENPSARKVLQDRTIYRSQSMPITDGTPVLCDFGAARIGEGKFRGDVMPDFYRAPEVILGMEWDCKIDIWSIGVMVWDLFEGGRLFYALKNRILDDEQHLAEMVALMGPPPRSFLERSEQCRKYWDAEGRWIAATPIPEQSLDTREWRLEGEDHRLLLEFLSKIFRWLPEERASAQELISHPFLMQAHEQLQRASTS</sequence>
<dbReference type="InterPro" id="IPR011009">
    <property type="entry name" value="Kinase-like_dom_sf"/>
</dbReference>
<evidence type="ECO:0000256" key="15">
    <source>
        <dbReference type="ARBA" id="ARBA00047899"/>
    </source>
</evidence>
<evidence type="ECO:0000256" key="2">
    <source>
        <dbReference type="ARBA" id="ARBA00004574"/>
    </source>
</evidence>
<evidence type="ECO:0000256" key="9">
    <source>
        <dbReference type="ARBA" id="ARBA00022741"/>
    </source>
</evidence>
<keyword evidence="12" id="KW-0779">Telomere</keyword>
<dbReference type="GO" id="GO:0000245">
    <property type="term" value="P:spliceosomal complex assembly"/>
    <property type="evidence" value="ECO:0007669"/>
    <property type="project" value="TreeGrafter"/>
</dbReference>
<protein>
    <recommendedName>
        <fullName evidence="6">EKC/KEOPS complex subunit BUD32</fullName>
        <ecNumber evidence="4">2.7.11.1</ecNumber>
    </recommendedName>
    <alternativeName>
        <fullName evidence="13 14">Atypical Serine/threonine protein kinase BUD32</fullName>
    </alternativeName>
    <alternativeName>
        <fullName evidence="5">EKC/KEOPS complex subunit bud32</fullName>
    </alternativeName>
</protein>
<comment type="catalytic activity">
    <reaction evidence="15">
        <text>L-threonyl-[protein] + ATP = O-phospho-L-threonyl-[protein] + ADP + H(+)</text>
        <dbReference type="Rhea" id="RHEA:46608"/>
        <dbReference type="Rhea" id="RHEA-COMP:11060"/>
        <dbReference type="Rhea" id="RHEA-COMP:11605"/>
        <dbReference type="ChEBI" id="CHEBI:15378"/>
        <dbReference type="ChEBI" id="CHEBI:30013"/>
        <dbReference type="ChEBI" id="CHEBI:30616"/>
        <dbReference type="ChEBI" id="CHEBI:61977"/>
        <dbReference type="ChEBI" id="CHEBI:456216"/>
        <dbReference type="EC" id="2.7.11.1"/>
    </reaction>
</comment>
<dbReference type="Gene3D" id="3.30.200.20">
    <property type="entry name" value="Phosphorylase Kinase, domain 1"/>
    <property type="match status" value="1"/>
</dbReference>
<dbReference type="PROSITE" id="PS00109">
    <property type="entry name" value="PROTEIN_KINASE_TYR"/>
    <property type="match status" value="1"/>
</dbReference>
<evidence type="ECO:0000256" key="3">
    <source>
        <dbReference type="ARBA" id="ARBA00011534"/>
    </source>
</evidence>
<evidence type="ECO:0000256" key="6">
    <source>
        <dbReference type="ARBA" id="ARBA00019973"/>
    </source>
</evidence>
<dbReference type="SUPFAM" id="SSF56112">
    <property type="entry name" value="Protein kinase-like (PK-like)"/>
    <property type="match status" value="1"/>
</dbReference>
<comment type="catalytic activity">
    <reaction evidence="16">
        <text>L-seryl-[protein] + ATP = O-phospho-L-seryl-[protein] + ADP + H(+)</text>
        <dbReference type="Rhea" id="RHEA:17989"/>
        <dbReference type="Rhea" id="RHEA-COMP:9863"/>
        <dbReference type="Rhea" id="RHEA-COMP:11604"/>
        <dbReference type="ChEBI" id="CHEBI:15378"/>
        <dbReference type="ChEBI" id="CHEBI:29999"/>
        <dbReference type="ChEBI" id="CHEBI:30616"/>
        <dbReference type="ChEBI" id="CHEBI:83421"/>
        <dbReference type="ChEBI" id="CHEBI:456216"/>
        <dbReference type="EC" id="2.7.11.1"/>
    </reaction>
</comment>
<dbReference type="EMBL" id="LCZI01000749">
    <property type="protein sequence ID" value="KKZ64751.1"/>
    <property type="molecule type" value="Genomic_DNA"/>
</dbReference>
<comment type="function">
    <text evidence="1">Component of the EKC/KEOPS complex that is required for the formation of a threonylcarbamoyl group on adenosine at position 37 (t(6)A37) in tRNAs that read codons beginning with adenine. The complex is probably involved in the transfer of the threonylcarbamoyl moiety of threonylcarbamoyl-AMP (TC-AMP) to the N6 group of A37. BUD32 has ATPase activity in the context of the EKC/KEOPS complex and likely plays a supporting role to the catalytic subunit KAE1. The EKC/KEOPS complex also promotes both telomere uncapping and telomere elongation. The complex is required for efficient recruitment of transcriptional coactivators.</text>
</comment>
<dbReference type="GO" id="GO:0004674">
    <property type="term" value="F:protein serine/threonine kinase activity"/>
    <property type="evidence" value="ECO:0007669"/>
    <property type="project" value="UniProtKB-KW"/>
</dbReference>
<evidence type="ECO:0000256" key="16">
    <source>
        <dbReference type="ARBA" id="ARBA00048679"/>
    </source>
</evidence>
<dbReference type="Pfam" id="PF00069">
    <property type="entry name" value="Pkinase"/>
    <property type="match status" value="1"/>
</dbReference>
<dbReference type="Gene3D" id="1.10.510.10">
    <property type="entry name" value="Transferase(Phosphotransferase) domain 1"/>
    <property type="match status" value="1"/>
</dbReference>
<keyword evidence="11" id="KW-0067">ATP-binding</keyword>
<evidence type="ECO:0000256" key="11">
    <source>
        <dbReference type="ARBA" id="ARBA00022840"/>
    </source>
</evidence>
<keyword evidence="8" id="KW-0808">Transferase</keyword>
<dbReference type="OrthoDB" id="5979581at2759"/>
<evidence type="ECO:0000256" key="7">
    <source>
        <dbReference type="ARBA" id="ARBA00022527"/>
    </source>
</evidence>
<evidence type="ECO:0000256" key="12">
    <source>
        <dbReference type="ARBA" id="ARBA00022895"/>
    </source>
</evidence>
<comment type="subunit">
    <text evidence="3">Component of the EKC/KEOPS complex composed of at least BUD32, CGI121, GON7, KAE1 and PCC1; the whole complex dimerizes.</text>
</comment>
<dbReference type="GO" id="GO:0005524">
    <property type="term" value="F:ATP binding"/>
    <property type="evidence" value="ECO:0007669"/>
    <property type="project" value="UniProtKB-KW"/>
</dbReference>
<feature type="domain" description="Protein kinase" evidence="17">
    <location>
        <begin position="95"/>
        <end position="435"/>
    </location>
</feature>
<organism evidence="18 19">
    <name type="scientific">[Emmonsia] crescens</name>
    <dbReference type="NCBI Taxonomy" id="73230"/>
    <lineage>
        <taxon>Eukaryota</taxon>
        <taxon>Fungi</taxon>
        <taxon>Dikarya</taxon>
        <taxon>Ascomycota</taxon>
        <taxon>Pezizomycotina</taxon>
        <taxon>Eurotiomycetes</taxon>
        <taxon>Eurotiomycetidae</taxon>
        <taxon>Onygenales</taxon>
        <taxon>Ajellomycetaceae</taxon>
        <taxon>Emergomyces</taxon>
    </lineage>
</organism>
<keyword evidence="7" id="KW-0723">Serine/threonine-protein kinase</keyword>
<dbReference type="PROSITE" id="PS50011">
    <property type="entry name" value="PROTEIN_KINASE_DOM"/>
    <property type="match status" value="1"/>
</dbReference>
<name>A0A0G2J9X7_9EURO</name>
<evidence type="ECO:0000256" key="5">
    <source>
        <dbReference type="ARBA" id="ARBA00013948"/>
    </source>
</evidence>